<dbReference type="OrthoDB" id="8377146at2"/>
<sequence>MKLINFLVCDDVRTEKNGKNIFIGVYDDIIVEATSEEKLVYLKLFFIFRFMDVQSDNYKFDLNFLMDGSQYHSMSGTLPIGKLMRHLTLNIGVDQFPIKSFGELSIELKLTNSQNVKFKFSPEYKINISKQK</sequence>
<name>A0A4R9LR10_9LEPT</name>
<organism evidence="1 2">
    <name type="scientific">Leptospira ilyithenensis</name>
    <dbReference type="NCBI Taxonomy" id="2484901"/>
    <lineage>
        <taxon>Bacteria</taxon>
        <taxon>Pseudomonadati</taxon>
        <taxon>Spirochaetota</taxon>
        <taxon>Spirochaetia</taxon>
        <taxon>Leptospirales</taxon>
        <taxon>Leptospiraceae</taxon>
        <taxon>Leptospira</taxon>
    </lineage>
</organism>
<proteinExistence type="predicted"/>
<evidence type="ECO:0000313" key="1">
    <source>
        <dbReference type="EMBL" id="TGN10566.1"/>
    </source>
</evidence>
<keyword evidence="2" id="KW-1185">Reference proteome</keyword>
<evidence type="ECO:0000313" key="2">
    <source>
        <dbReference type="Proteomes" id="UP000298264"/>
    </source>
</evidence>
<dbReference type="RefSeq" id="WP_135764196.1">
    <property type="nucleotide sequence ID" value="NZ_RQHV01000043.1"/>
</dbReference>
<dbReference type="AlphaFoldDB" id="A0A4R9LR10"/>
<gene>
    <name evidence="1" type="ORF">EHS11_09785</name>
</gene>
<dbReference type="Proteomes" id="UP000298264">
    <property type="component" value="Unassembled WGS sequence"/>
</dbReference>
<reference evidence="1" key="1">
    <citation type="journal article" date="2019" name="PLoS Negl. Trop. Dis.">
        <title>Revisiting the worldwide diversity of Leptospira species in the environment.</title>
        <authorList>
            <person name="Vincent A.T."/>
            <person name="Schiettekatte O."/>
            <person name="Bourhy P."/>
            <person name="Veyrier F.J."/>
            <person name="Picardeau M."/>
        </authorList>
    </citation>
    <scope>NUCLEOTIDE SEQUENCE [LARGE SCALE GENOMIC DNA]</scope>
    <source>
        <strain evidence="1">201400974</strain>
    </source>
</reference>
<protein>
    <submittedName>
        <fullName evidence="1">Uncharacterized protein</fullName>
    </submittedName>
</protein>
<dbReference type="EMBL" id="RQHV01000043">
    <property type="protein sequence ID" value="TGN10566.1"/>
    <property type="molecule type" value="Genomic_DNA"/>
</dbReference>
<accession>A0A4R9LR10</accession>
<comment type="caution">
    <text evidence="1">The sequence shown here is derived from an EMBL/GenBank/DDBJ whole genome shotgun (WGS) entry which is preliminary data.</text>
</comment>